<evidence type="ECO:0000256" key="3">
    <source>
        <dbReference type="ARBA" id="ARBA00022553"/>
    </source>
</evidence>
<gene>
    <name evidence="5" type="ORF">HMI49_40990</name>
</gene>
<feature type="domain" description="Histidine kinase" evidence="4">
    <location>
        <begin position="181"/>
        <end position="396"/>
    </location>
</feature>
<dbReference type="PRINTS" id="PR00344">
    <property type="entry name" value="BCTRLSENSOR"/>
</dbReference>
<dbReference type="GO" id="GO:0000155">
    <property type="term" value="F:phosphorelay sensor kinase activity"/>
    <property type="evidence" value="ECO:0007669"/>
    <property type="project" value="InterPro"/>
</dbReference>
<dbReference type="Pfam" id="PF02518">
    <property type="entry name" value="HATPase_c"/>
    <property type="match status" value="1"/>
</dbReference>
<dbReference type="InterPro" id="IPR003661">
    <property type="entry name" value="HisK_dim/P_dom"/>
</dbReference>
<keyword evidence="5" id="KW-0418">Kinase</keyword>
<evidence type="ECO:0000256" key="1">
    <source>
        <dbReference type="ARBA" id="ARBA00000085"/>
    </source>
</evidence>
<evidence type="ECO:0000313" key="5">
    <source>
        <dbReference type="EMBL" id="NOK39561.1"/>
    </source>
</evidence>
<dbReference type="InterPro" id="IPR005467">
    <property type="entry name" value="His_kinase_dom"/>
</dbReference>
<evidence type="ECO:0000259" key="4">
    <source>
        <dbReference type="PROSITE" id="PS50109"/>
    </source>
</evidence>
<dbReference type="Pfam" id="PF00512">
    <property type="entry name" value="HisKA"/>
    <property type="match status" value="1"/>
</dbReference>
<evidence type="ECO:0000256" key="2">
    <source>
        <dbReference type="ARBA" id="ARBA00012438"/>
    </source>
</evidence>
<comment type="catalytic activity">
    <reaction evidence="1">
        <text>ATP + protein L-histidine = ADP + protein N-phospho-L-histidine.</text>
        <dbReference type="EC" id="2.7.13.3"/>
    </reaction>
</comment>
<organism evidence="5 6">
    <name type="scientific">Corallococcus exercitus</name>
    <dbReference type="NCBI Taxonomy" id="2316736"/>
    <lineage>
        <taxon>Bacteria</taxon>
        <taxon>Pseudomonadati</taxon>
        <taxon>Myxococcota</taxon>
        <taxon>Myxococcia</taxon>
        <taxon>Myxococcales</taxon>
        <taxon>Cystobacterineae</taxon>
        <taxon>Myxococcaceae</taxon>
        <taxon>Corallococcus</taxon>
    </lineage>
</organism>
<proteinExistence type="predicted"/>
<dbReference type="CDD" id="cd00082">
    <property type="entry name" value="HisKA"/>
    <property type="match status" value="1"/>
</dbReference>
<keyword evidence="5" id="KW-0808">Transferase</keyword>
<dbReference type="PANTHER" id="PTHR43065">
    <property type="entry name" value="SENSOR HISTIDINE KINASE"/>
    <property type="match status" value="1"/>
</dbReference>
<dbReference type="AlphaFoldDB" id="A0A7Y4NX12"/>
<dbReference type="InterPro" id="IPR003594">
    <property type="entry name" value="HATPase_dom"/>
</dbReference>
<dbReference type="Gene3D" id="1.10.287.130">
    <property type="match status" value="1"/>
</dbReference>
<dbReference type="Gene3D" id="3.30.565.10">
    <property type="entry name" value="Histidine kinase-like ATPase, C-terminal domain"/>
    <property type="match status" value="1"/>
</dbReference>
<name>A0A7Y4NX12_9BACT</name>
<protein>
    <recommendedName>
        <fullName evidence="2">histidine kinase</fullName>
        <ecNumber evidence="2">2.7.13.3</ecNumber>
    </recommendedName>
</protein>
<sequence length="404" mass="44735">MSTESPGLLRKYRDLLMKHAALVTKLEERTTLHVSTFRLSSWALETSDSALAVLRTGRMVLANSRWHDLCRLRGPWRRIDGREHTGPEHASLREVGLTEAEAVLTRTDEGTHIMRYRQTRAAEPLVLEVRTERVAGPAGGEVLVLARDVTVQALAEEELERARSTEVERAQIRALGELAAGIAHDLRNTLNAMRLRLEMLQRDTVIAQQSQRHLDALSRIVSDANGRVGRLQDFTRYKSGSTVELVQLVEVVRDAVDIARGGIEHRAQHTGKPLDLHVELPERLPLVAGSAMELRYVVINLLINARDAMPQGGTIHVRAGHRAKAVWLTVEDEGTGIPEEHLPNLFQPFFTTKGEKGTGLGLSMAHGVVTRAGGTLTAANRPEKGAVFTFRFPVAKAPARRKAR</sequence>
<dbReference type="EMBL" id="JABFJV010000510">
    <property type="protein sequence ID" value="NOK39561.1"/>
    <property type="molecule type" value="Genomic_DNA"/>
</dbReference>
<dbReference type="PANTHER" id="PTHR43065:SF42">
    <property type="entry name" value="TWO-COMPONENT SENSOR PPRA"/>
    <property type="match status" value="1"/>
</dbReference>
<accession>A0A7Y4NX12</accession>
<evidence type="ECO:0000313" key="6">
    <source>
        <dbReference type="Proteomes" id="UP000563426"/>
    </source>
</evidence>
<dbReference type="SMART" id="SM00388">
    <property type="entry name" value="HisKA"/>
    <property type="match status" value="1"/>
</dbReference>
<dbReference type="InterPro" id="IPR036890">
    <property type="entry name" value="HATPase_C_sf"/>
</dbReference>
<dbReference type="SMART" id="SM00387">
    <property type="entry name" value="HATPase_c"/>
    <property type="match status" value="1"/>
</dbReference>
<dbReference type="InterPro" id="IPR004358">
    <property type="entry name" value="Sig_transdc_His_kin-like_C"/>
</dbReference>
<dbReference type="Proteomes" id="UP000563426">
    <property type="component" value="Unassembled WGS sequence"/>
</dbReference>
<reference evidence="5 6" key="1">
    <citation type="submission" date="2020-05" db="EMBL/GenBank/DDBJ databases">
        <authorList>
            <person name="Whitworth D."/>
        </authorList>
    </citation>
    <scope>NUCLEOTIDE SEQUENCE [LARGE SCALE GENOMIC DNA]</scope>
    <source>
        <strain evidence="5 6">AB043B</strain>
    </source>
</reference>
<keyword evidence="3" id="KW-0597">Phosphoprotein</keyword>
<dbReference type="PROSITE" id="PS50109">
    <property type="entry name" value="HIS_KIN"/>
    <property type="match status" value="1"/>
</dbReference>
<keyword evidence="6" id="KW-1185">Reference proteome</keyword>
<comment type="caution">
    <text evidence="5">The sequence shown here is derived from an EMBL/GenBank/DDBJ whole genome shotgun (WGS) entry which is preliminary data.</text>
</comment>
<dbReference type="EC" id="2.7.13.3" evidence="2"/>
<dbReference type="InterPro" id="IPR036097">
    <property type="entry name" value="HisK_dim/P_sf"/>
</dbReference>
<dbReference type="SUPFAM" id="SSF55874">
    <property type="entry name" value="ATPase domain of HSP90 chaperone/DNA topoisomerase II/histidine kinase"/>
    <property type="match status" value="1"/>
</dbReference>
<dbReference type="SUPFAM" id="SSF47384">
    <property type="entry name" value="Homodimeric domain of signal transducing histidine kinase"/>
    <property type="match status" value="1"/>
</dbReference>
<dbReference type="RefSeq" id="WP_171439004.1">
    <property type="nucleotide sequence ID" value="NZ_JABFJV010000510.1"/>
</dbReference>